<keyword evidence="3" id="KW-0560">Oxidoreductase</keyword>
<comment type="similarity">
    <text evidence="1">Belongs to the short-chain dehydrogenases/reductases (SDR) family.</text>
</comment>
<evidence type="ECO:0000313" key="4">
    <source>
        <dbReference type="EMBL" id="EQC54899.1"/>
    </source>
</evidence>
<dbReference type="PANTHER" id="PTHR43618:SF8">
    <property type="entry name" value="7ALPHA-HYDROXYSTEROID DEHYDROGENASE"/>
    <property type="match status" value="1"/>
</dbReference>
<dbReference type="Gene3D" id="3.40.50.720">
    <property type="entry name" value="NAD(P)-binding Rossmann-like Domain"/>
    <property type="match status" value="1"/>
</dbReference>
<dbReference type="PRINTS" id="PR00081">
    <property type="entry name" value="GDHRDH"/>
</dbReference>
<sequence>MKKNIVILGGTSGVGKAIALGFRDDEARLLIIGRSEAKAQRVSHQAHGKIDFLIADLTNKNEQRKLIQEIGEKFDHIDALIDTFGVFPSSAEINIRTNLQAHAELIHLFVPLLEKSEQARVALVTGHFQVLRLGMICSGQKNTVERGIWEITHKTLLMKLASKELFEKNIMVNSFYPGDVQSDLMSWTKNLTNHSVAVGRRLSLDERYTGMTGKMFDDKGNEVSLPEKYNAEVAREKLEKYIKNPNC</sequence>
<dbReference type="SUPFAM" id="SSF51735">
    <property type="entry name" value="NAD(P)-binding Rossmann-fold domains"/>
    <property type="match status" value="1"/>
</dbReference>
<dbReference type="PATRIC" id="fig|1234876.3.peg.2104"/>
<proteinExistence type="inferred from homology"/>
<evidence type="ECO:0000313" key="5">
    <source>
        <dbReference type="Proteomes" id="UP000015854"/>
    </source>
</evidence>
<dbReference type="InterPro" id="IPR036291">
    <property type="entry name" value="NAD(P)-bd_dom_sf"/>
</dbReference>
<evidence type="ECO:0000256" key="2">
    <source>
        <dbReference type="ARBA" id="ARBA00022857"/>
    </source>
</evidence>
<dbReference type="Pfam" id="PF00106">
    <property type="entry name" value="adh_short"/>
    <property type="match status" value="1"/>
</dbReference>
<keyword evidence="2" id="KW-0521">NADP</keyword>
<organism evidence="4 5">
    <name type="scientific">Lactococcus cremoris subsp. cremoris TIFN6</name>
    <dbReference type="NCBI Taxonomy" id="1234876"/>
    <lineage>
        <taxon>Bacteria</taxon>
        <taxon>Bacillati</taxon>
        <taxon>Bacillota</taxon>
        <taxon>Bacilli</taxon>
        <taxon>Lactobacillales</taxon>
        <taxon>Streptococcaceae</taxon>
        <taxon>Lactococcus</taxon>
        <taxon>Lactococcus cremoris subsp. cremoris</taxon>
    </lineage>
</organism>
<dbReference type="Proteomes" id="UP000015854">
    <property type="component" value="Unassembled WGS sequence"/>
</dbReference>
<name>T0TBZ4_LACLC</name>
<dbReference type="AlphaFoldDB" id="T0TBZ4"/>
<dbReference type="GO" id="GO:0016491">
    <property type="term" value="F:oxidoreductase activity"/>
    <property type="evidence" value="ECO:0007669"/>
    <property type="project" value="UniProtKB-KW"/>
</dbReference>
<dbReference type="PANTHER" id="PTHR43618">
    <property type="entry name" value="7-ALPHA-HYDROXYSTEROID DEHYDROGENASE"/>
    <property type="match status" value="1"/>
</dbReference>
<comment type="caution">
    <text evidence="4">The sequence shown here is derived from an EMBL/GenBank/DDBJ whole genome shotgun (WGS) entry which is preliminary data.</text>
</comment>
<dbReference type="InterPro" id="IPR002347">
    <property type="entry name" value="SDR_fam"/>
</dbReference>
<gene>
    <name evidence="4" type="ORF">LLT6_03455</name>
</gene>
<evidence type="ECO:0000256" key="1">
    <source>
        <dbReference type="ARBA" id="ARBA00006484"/>
    </source>
</evidence>
<accession>T0TBZ4</accession>
<evidence type="ECO:0000256" key="3">
    <source>
        <dbReference type="ARBA" id="ARBA00023002"/>
    </source>
</evidence>
<protein>
    <submittedName>
        <fullName evidence="4">Alcohol dehydrogenase</fullName>
    </submittedName>
</protein>
<dbReference type="InterPro" id="IPR052178">
    <property type="entry name" value="Sec_Metab_Biosynth_SDR"/>
</dbReference>
<dbReference type="EMBL" id="ATBB01000508">
    <property type="protein sequence ID" value="EQC54899.1"/>
    <property type="molecule type" value="Genomic_DNA"/>
</dbReference>
<reference evidence="4 5" key="1">
    <citation type="journal article" date="2013" name="ISME J.">
        <title>Multifactorial diversity sustains microbial community stability.</title>
        <authorList>
            <person name="Erkus O."/>
            <person name="de Jager V.C."/>
            <person name="Spus M."/>
            <person name="van Alen-Boerrigter I.J."/>
            <person name="van Rijswijck I.M."/>
            <person name="Hazelwood L."/>
            <person name="Janssen P.W."/>
            <person name="van Hijum S.A."/>
            <person name="Kleerebezem M."/>
            <person name="Smid E.J."/>
        </authorList>
    </citation>
    <scope>NUCLEOTIDE SEQUENCE [LARGE SCALE GENOMIC DNA]</scope>
    <source>
        <strain evidence="4 5">TIFN6</strain>
    </source>
</reference>